<dbReference type="Proteomes" id="UP000091967">
    <property type="component" value="Unassembled WGS sequence"/>
</dbReference>
<organism evidence="1 2">
    <name type="scientific">Fusarium poae</name>
    <dbReference type="NCBI Taxonomy" id="36050"/>
    <lineage>
        <taxon>Eukaryota</taxon>
        <taxon>Fungi</taxon>
        <taxon>Dikarya</taxon>
        <taxon>Ascomycota</taxon>
        <taxon>Pezizomycotina</taxon>
        <taxon>Sordariomycetes</taxon>
        <taxon>Hypocreomycetidae</taxon>
        <taxon>Hypocreales</taxon>
        <taxon>Nectriaceae</taxon>
        <taxon>Fusarium</taxon>
    </lineage>
</organism>
<dbReference type="SUPFAM" id="SSF54427">
    <property type="entry name" value="NTF2-like"/>
    <property type="match status" value="1"/>
</dbReference>
<comment type="caution">
    <text evidence="1">The sequence shown here is derived from an EMBL/GenBank/DDBJ whole genome shotgun (WGS) entry which is preliminary data.</text>
</comment>
<dbReference type="InterPro" id="IPR032710">
    <property type="entry name" value="NTF2-like_dom_sf"/>
</dbReference>
<dbReference type="EMBL" id="LYXU01000002">
    <property type="protein sequence ID" value="OBS25165.1"/>
    <property type="molecule type" value="Genomic_DNA"/>
</dbReference>
<proteinExistence type="predicted"/>
<sequence length="150" mass="16460">MSSVKDLRTAMEQTTRRFLGAYKDCGETNDPSIINRDVTENCKRHFLPAGVMALVGAPEVVTLNNEAYEAAVAQDMEKSLVTGTRIANLVIDTEACKAAATTITDVKFHDGEVVAMEHSWVLDFNEDGSKVSNVVEFCDVDGVRRMVEKS</sequence>
<reference evidence="1 2" key="1">
    <citation type="submission" date="2016-06" db="EMBL/GenBank/DDBJ databases">
        <title>Living apart together: crosstalk between the core and supernumerary genomes in a fungal plant pathogen.</title>
        <authorList>
            <person name="Vanheule A."/>
            <person name="Audenaert K."/>
            <person name="Warris S."/>
            <person name="Van De Geest H."/>
            <person name="Schijlen E."/>
            <person name="Hofte M."/>
            <person name="De Saeger S."/>
            <person name="Haesaert G."/>
            <person name="Waalwijk C."/>
            <person name="Van Der Lee T."/>
        </authorList>
    </citation>
    <scope>NUCLEOTIDE SEQUENCE [LARGE SCALE GENOMIC DNA]</scope>
    <source>
        <strain evidence="1 2">2516</strain>
    </source>
</reference>
<protein>
    <recommendedName>
        <fullName evidence="3">SnoaL-like domain-containing protein</fullName>
    </recommendedName>
</protein>
<gene>
    <name evidence="1" type="ORF">FPOA_05700</name>
</gene>
<dbReference type="AlphaFoldDB" id="A0A1B8AXB0"/>
<name>A0A1B8AXB0_FUSPO</name>
<accession>A0A1B8AXB0</accession>
<evidence type="ECO:0000313" key="1">
    <source>
        <dbReference type="EMBL" id="OBS25165.1"/>
    </source>
</evidence>
<dbReference type="OMA" id="VAMEHSW"/>
<keyword evidence="2" id="KW-1185">Reference proteome</keyword>
<evidence type="ECO:0000313" key="2">
    <source>
        <dbReference type="Proteomes" id="UP000091967"/>
    </source>
</evidence>
<evidence type="ECO:0008006" key="3">
    <source>
        <dbReference type="Google" id="ProtNLM"/>
    </source>
</evidence>